<keyword evidence="3" id="KW-0238">DNA-binding</keyword>
<organism evidence="6 7">
    <name type="scientific">Faecalicatena orotica</name>
    <dbReference type="NCBI Taxonomy" id="1544"/>
    <lineage>
        <taxon>Bacteria</taxon>
        <taxon>Bacillati</taxon>
        <taxon>Bacillota</taxon>
        <taxon>Clostridia</taxon>
        <taxon>Lachnospirales</taxon>
        <taxon>Lachnospiraceae</taxon>
        <taxon>Faecalicatena</taxon>
    </lineage>
</organism>
<evidence type="ECO:0000256" key="3">
    <source>
        <dbReference type="ARBA" id="ARBA00023125"/>
    </source>
</evidence>
<keyword evidence="2" id="KW-0805">Transcription regulation</keyword>
<dbReference type="Gene3D" id="1.10.10.10">
    <property type="entry name" value="Winged helix-like DNA-binding domain superfamily/Winged helix DNA-binding domain"/>
    <property type="match status" value="1"/>
</dbReference>
<keyword evidence="4" id="KW-0804">Transcription</keyword>
<dbReference type="PRINTS" id="PR00039">
    <property type="entry name" value="HTHLYSR"/>
</dbReference>
<dbReference type="PANTHER" id="PTHR30419:SF8">
    <property type="entry name" value="NITROGEN ASSIMILATION TRANSCRIPTIONAL ACTIVATOR-RELATED"/>
    <property type="match status" value="1"/>
</dbReference>
<comment type="caution">
    <text evidence="6">The sequence shown here is derived from an EMBL/GenBank/DDBJ whole genome shotgun (WGS) entry which is preliminary data.</text>
</comment>
<evidence type="ECO:0000259" key="5">
    <source>
        <dbReference type="PROSITE" id="PS50931"/>
    </source>
</evidence>
<dbReference type="SUPFAM" id="SSF53850">
    <property type="entry name" value="Periplasmic binding protein-like II"/>
    <property type="match status" value="1"/>
</dbReference>
<dbReference type="AlphaFoldDB" id="A0A2Y9CAR1"/>
<evidence type="ECO:0000313" key="7">
    <source>
        <dbReference type="Proteomes" id="UP000245845"/>
    </source>
</evidence>
<dbReference type="CDD" id="cd05466">
    <property type="entry name" value="PBP2_LTTR_substrate"/>
    <property type="match status" value="1"/>
</dbReference>
<accession>A0A2Y9CAR1</accession>
<keyword evidence="7" id="KW-1185">Reference proteome</keyword>
<comment type="similarity">
    <text evidence="1">Belongs to the LysR transcriptional regulatory family.</text>
</comment>
<dbReference type="SUPFAM" id="SSF46785">
    <property type="entry name" value="Winged helix' DNA-binding domain"/>
    <property type="match status" value="1"/>
</dbReference>
<dbReference type="InterPro" id="IPR050950">
    <property type="entry name" value="HTH-type_LysR_regulators"/>
</dbReference>
<dbReference type="OrthoDB" id="9803714at2"/>
<dbReference type="InterPro" id="IPR000847">
    <property type="entry name" value="LysR_HTH_N"/>
</dbReference>
<gene>
    <name evidence="6" type="ORF">A8806_11932</name>
</gene>
<proteinExistence type="inferred from homology"/>
<dbReference type="EMBL" id="QGDL01000019">
    <property type="protein sequence ID" value="PWJ21542.1"/>
    <property type="molecule type" value="Genomic_DNA"/>
</dbReference>
<dbReference type="InterPro" id="IPR036390">
    <property type="entry name" value="WH_DNA-bd_sf"/>
</dbReference>
<dbReference type="InterPro" id="IPR005119">
    <property type="entry name" value="LysR_subst-bd"/>
</dbReference>
<dbReference type="InterPro" id="IPR036388">
    <property type="entry name" value="WH-like_DNA-bd_sf"/>
</dbReference>
<evidence type="ECO:0000256" key="1">
    <source>
        <dbReference type="ARBA" id="ARBA00009437"/>
    </source>
</evidence>
<dbReference type="Proteomes" id="UP000245845">
    <property type="component" value="Unassembled WGS sequence"/>
</dbReference>
<reference evidence="6 7" key="1">
    <citation type="submission" date="2018-05" db="EMBL/GenBank/DDBJ databases">
        <title>The Hungate 1000. A catalogue of reference genomes from the rumen microbiome.</title>
        <authorList>
            <person name="Kelly W."/>
        </authorList>
    </citation>
    <scope>NUCLEOTIDE SEQUENCE [LARGE SCALE GENOMIC DNA]</scope>
    <source>
        <strain evidence="6 7">NLAE-zl-C242</strain>
    </source>
</reference>
<dbReference type="Pfam" id="PF00126">
    <property type="entry name" value="HTH_1"/>
    <property type="match status" value="1"/>
</dbReference>
<dbReference type="FunFam" id="1.10.10.10:FF:000001">
    <property type="entry name" value="LysR family transcriptional regulator"/>
    <property type="match status" value="1"/>
</dbReference>
<dbReference type="RefSeq" id="WP_109733583.1">
    <property type="nucleotide sequence ID" value="NZ_BAAACK010000002.1"/>
</dbReference>
<protein>
    <submittedName>
        <fullName evidence="6">LysR family transcriptional regulator</fullName>
    </submittedName>
</protein>
<name>A0A2Y9CAR1_9FIRM</name>
<evidence type="ECO:0000256" key="4">
    <source>
        <dbReference type="ARBA" id="ARBA00023163"/>
    </source>
</evidence>
<dbReference type="GO" id="GO:0003700">
    <property type="term" value="F:DNA-binding transcription factor activity"/>
    <property type="evidence" value="ECO:0007669"/>
    <property type="project" value="InterPro"/>
</dbReference>
<dbReference type="PANTHER" id="PTHR30419">
    <property type="entry name" value="HTH-TYPE TRANSCRIPTIONAL REGULATOR YBHD"/>
    <property type="match status" value="1"/>
</dbReference>
<evidence type="ECO:0000256" key="2">
    <source>
        <dbReference type="ARBA" id="ARBA00023015"/>
    </source>
</evidence>
<evidence type="ECO:0000313" key="6">
    <source>
        <dbReference type="EMBL" id="PWJ21542.1"/>
    </source>
</evidence>
<dbReference type="GO" id="GO:0005829">
    <property type="term" value="C:cytosol"/>
    <property type="evidence" value="ECO:0007669"/>
    <property type="project" value="TreeGrafter"/>
</dbReference>
<feature type="domain" description="HTH lysR-type" evidence="5">
    <location>
        <begin position="1"/>
        <end position="61"/>
    </location>
</feature>
<dbReference type="GO" id="GO:0003677">
    <property type="term" value="F:DNA binding"/>
    <property type="evidence" value="ECO:0007669"/>
    <property type="project" value="UniProtKB-KW"/>
</dbReference>
<dbReference type="Pfam" id="PF03466">
    <property type="entry name" value="LysR_substrate"/>
    <property type="match status" value="1"/>
</dbReference>
<dbReference type="Gene3D" id="3.40.190.290">
    <property type="match status" value="1"/>
</dbReference>
<dbReference type="PROSITE" id="PS50931">
    <property type="entry name" value="HTH_LYSR"/>
    <property type="match status" value="1"/>
</dbReference>
<sequence length="295" mass="33130">MELRVLQYFLAIAREQSIIRAAESLHLSQPTLSTQMKNLEEELGKQLLIRGTKGSRKVTLTEEGMILRKRAEEILDLVKKTEKEVTLANDIILGDIYIGTGETDAVRILAKAAKSLQDTCPGIQFHISSGNSTFVKERLDKGLLDFGIVFGAVDLTKYNALKLPAKDVWGVLMRKDSPLAEKEAVSPEDLWDKPLIISQQEEKGGIVIQWLERQMPDLNIVATYNLIFNASLLVDEGLGYAICFDKIINTTGTSSLCFRPLVPMLEQEMSVIWKKYQVFSKPAEKFIEVLREGLD</sequence>